<organism evidence="2 3">
    <name type="scientific">Flavobacterium sediminis</name>
    <dbReference type="NCBI Taxonomy" id="2201181"/>
    <lineage>
        <taxon>Bacteria</taxon>
        <taxon>Pseudomonadati</taxon>
        <taxon>Bacteroidota</taxon>
        <taxon>Flavobacteriia</taxon>
        <taxon>Flavobacteriales</taxon>
        <taxon>Flavobacteriaceae</taxon>
        <taxon>Flavobacterium</taxon>
    </lineage>
</organism>
<reference evidence="2 3" key="1">
    <citation type="submission" date="2018-05" db="EMBL/GenBank/DDBJ databases">
        <title>Flavobacterium sp. MEBiC07310.</title>
        <authorList>
            <person name="Baek K."/>
        </authorList>
    </citation>
    <scope>NUCLEOTIDE SEQUENCE [LARGE SCALE GENOMIC DNA]</scope>
    <source>
        <strain evidence="2 3">MEBiC07310</strain>
    </source>
</reference>
<evidence type="ECO:0000256" key="1">
    <source>
        <dbReference type="SAM" id="SignalP"/>
    </source>
</evidence>
<dbReference type="PROSITE" id="PS51257">
    <property type="entry name" value="PROKAR_LIPOPROTEIN"/>
    <property type="match status" value="1"/>
</dbReference>
<gene>
    <name evidence="2" type="ORF">DI487_07425</name>
</gene>
<keyword evidence="3" id="KW-1185">Reference proteome</keyword>
<dbReference type="EMBL" id="CP029463">
    <property type="protein sequence ID" value="AWM13707.1"/>
    <property type="molecule type" value="Genomic_DNA"/>
</dbReference>
<keyword evidence="1" id="KW-0732">Signal</keyword>
<feature type="signal peptide" evidence="1">
    <location>
        <begin position="1"/>
        <end position="22"/>
    </location>
</feature>
<evidence type="ECO:0000313" key="3">
    <source>
        <dbReference type="Proteomes" id="UP000245429"/>
    </source>
</evidence>
<proteinExistence type="predicted"/>
<dbReference type="KEGG" id="fse:DI487_07425"/>
<evidence type="ECO:0000313" key="2">
    <source>
        <dbReference type="EMBL" id="AWM13707.1"/>
    </source>
</evidence>
<dbReference type="Proteomes" id="UP000245429">
    <property type="component" value="Chromosome"/>
</dbReference>
<accession>A0A2U8QU39</accession>
<protein>
    <recommendedName>
        <fullName evidence="4">GOLD domain-containing protein</fullName>
    </recommendedName>
</protein>
<feature type="chain" id="PRO_5015960083" description="GOLD domain-containing protein" evidence="1">
    <location>
        <begin position="23"/>
        <end position="137"/>
    </location>
</feature>
<sequence>MMKKIVLLLSLLFIVSACSVNNDEPNFHYELLPIEEVELPTEFVMGETYQIKVWYYKPSTCYSFGGFYYEKNLNERTIAIQSVVLDSETCQTVTDELKSATLDFYVTNNGSYVFKFWQGVDENLENIFYEVEVPVVN</sequence>
<name>A0A2U8QU39_9FLAO</name>
<dbReference type="AlphaFoldDB" id="A0A2U8QU39"/>
<evidence type="ECO:0008006" key="4">
    <source>
        <dbReference type="Google" id="ProtNLM"/>
    </source>
</evidence>